<protein>
    <submittedName>
        <fullName evidence="2">Uncharacterized protein</fullName>
    </submittedName>
</protein>
<evidence type="ECO:0000313" key="3">
    <source>
        <dbReference type="Proteomes" id="UP000176420"/>
    </source>
</evidence>
<sequence length="380" mass="42527">MNMNSQTPRVLFTSMLIASILTFLGCTIEQSKSPASTISSDDETASGDVSSSDEHPTATGLQEYRDEAHKLSFSYPLEWGVSVVEKSTPESGTGEKTTISFSNDSLWRTNYGYGLPTFYIETIDYKLGAATDIPPIPFSAIDFSKTEEALSESLVPYQGASLAVEKVVLDHSSALKVVETGIDMSGTAYSRLYYLCPKYDTTQQLNLGIFLSPNLESSIDTVLKSIKFLQSGESGSDMDNWITYKNVTHGFNVSYPKDWSIRSGYDSENEKIILDDQSRSFHLEPLEQLSKHQGFPPGISIMIHTDAEFEELVNDLQNNNEGSWQTSIDGFDATVYKRLEVAYYQLTTVPKKNIEIIVRVDTNFEMDEQFTGIYRSIRFQ</sequence>
<feature type="region of interest" description="Disordered" evidence="1">
    <location>
        <begin position="33"/>
        <end position="57"/>
    </location>
</feature>
<evidence type="ECO:0000256" key="1">
    <source>
        <dbReference type="SAM" id="MobiDB-lite"/>
    </source>
</evidence>
<reference evidence="2 3" key="1">
    <citation type="journal article" date="2016" name="Nat. Commun.">
        <title>Thousands of microbial genomes shed light on interconnected biogeochemical processes in an aquifer system.</title>
        <authorList>
            <person name="Anantharaman K."/>
            <person name="Brown C.T."/>
            <person name="Hug L.A."/>
            <person name="Sharon I."/>
            <person name="Castelle C.J."/>
            <person name="Probst A.J."/>
            <person name="Thomas B.C."/>
            <person name="Singh A."/>
            <person name="Wilkins M.J."/>
            <person name="Karaoz U."/>
            <person name="Brodie E.L."/>
            <person name="Williams K.H."/>
            <person name="Hubbard S.S."/>
            <person name="Banfield J.F."/>
        </authorList>
    </citation>
    <scope>NUCLEOTIDE SEQUENCE [LARGE SCALE GENOMIC DNA]</scope>
</reference>
<accession>A0A1G2BFV8</accession>
<dbReference type="AlphaFoldDB" id="A0A1G2BFV8"/>
<name>A0A1G2BFV8_9BACT</name>
<proteinExistence type="predicted"/>
<gene>
    <name evidence="2" type="ORF">A2319_03210</name>
</gene>
<dbReference type="Proteomes" id="UP000176420">
    <property type="component" value="Unassembled WGS sequence"/>
</dbReference>
<organism evidence="2 3">
    <name type="scientific">Candidatus Kerfeldbacteria bacterium RIFOXYB2_FULL_38_14</name>
    <dbReference type="NCBI Taxonomy" id="1798547"/>
    <lineage>
        <taxon>Bacteria</taxon>
        <taxon>Candidatus Kerfeldiibacteriota</taxon>
    </lineage>
</organism>
<evidence type="ECO:0000313" key="2">
    <source>
        <dbReference type="EMBL" id="OGY87586.1"/>
    </source>
</evidence>
<dbReference type="EMBL" id="MHKI01000007">
    <property type="protein sequence ID" value="OGY87586.1"/>
    <property type="molecule type" value="Genomic_DNA"/>
</dbReference>
<comment type="caution">
    <text evidence="2">The sequence shown here is derived from an EMBL/GenBank/DDBJ whole genome shotgun (WGS) entry which is preliminary data.</text>
</comment>